<dbReference type="InterPro" id="IPR023577">
    <property type="entry name" value="CYTH_domain"/>
</dbReference>
<dbReference type="PROSITE" id="PS51707">
    <property type="entry name" value="CYTH"/>
    <property type="match status" value="1"/>
</dbReference>
<feature type="domain" description="CHAD" evidence="2">
    <location>
        <begin position="219"/>
        <end position="504"/>
    </location>
</feature>
<reference evidence="4" key="1">
    <citation type="submission" date="2018-07" db="EMBL/GenBank/DDBJ databases">
        <authorList>
            <person name="Zhao J."/>
        </authorList>
    </citation>
    <scope>NUCLEOTIDE SEQUENCE [LARGE SCALE GENOMIC DNA]</scope>
    <source>
        <strain evidence="4">GSSD-12</strain>
    </source>
</reference>
<dbReference type="PROSITE" id="PS51708">
    <property type="entry name" value="CHAD"/>
    <property type="match status" value="1"/>
</dbReference>
<dbReference type="PANTHER" id="PTHR39339:SF1">
    <property type="entry name" value="CHAD DOMAIN-CONTAINING PROTEIN"/>
    <property type="match status" value="1"/>
</dbReference>
<dbReference type="Gene3D" id="1.40.20.10">
    <property type="entry name" value="CHAD domain"/>
    <property type="match status" value="1"/>
</dbReference>
<name>A0A345HMA8_9ACTN</name>
<dbReference type="InterPro" id="IPR007899">
    <property type="entry name" value="CHAD_dom"/>
</dbReference>
<protein>
    <submittedName>
        <fullName evidence="3">CHAD domain-containing protein</fullName>
    </submittedName>
</protein>
<dbReference type="CDD" id="cd07374">
    <property type="entry name" value="CYTH-like_Pase"/>
    <property type="match status" value="1"/>
</dbReference>
<evidence type="ECO:0000259" key="2">
    <source>
        <dbReference type="PROSITE" id="PS51708"/>
    </source>
</evidence>
<gene>
    <name evidence="3" type="ORF">DVK44_09120</name>
</gene>
<dbReference type="SUPFAM" id="SSF55154">
    <property type="entry name" value="CYTH-like phosphatases"/>
    <property type="match status" value="1"/>
</dbReference>
<dbReference type="OrthoDB" id="9777271at2"/>
<evidence type="ECO:0000259" key="1">
    <source>
        <dbReference type="PROSITE" id="PS51707"/>
    </source>
</evidence>
<dbReference type="SMART" id="SM01118">
    <property type="entry name" value="CYTH"/>
    <property type="match status" value="1"/>
</dbReference>
<dbReference type="RefSeq" id="WP_114659198.1">
    <property type="nucleotide sequence ID" value="NZ_CP031194.1"/>
</dbReference>
<organism evidence="3 4">
    <name type="scientific">Streptomyces paludis</name>
    <dbReference type="NCBI Taxonomy" id="2282738"/>
    <lineage>
        <taxon>Bacteria</taxon>
        <taxon>Bacillati</taxon>
        <taxon>Actinomycetota</taxon>
        <taxon>Actinomycetes</taxon>
        <taxon>Kitasatosporales</taxon>
        <taxon>Streptomycetaceae</taxon>
        <taxon>Streptomyces</taxon>
    </lineage>
</organism>
<dbReference type="AlphaFoldDB" id="A0A345HMA8"/>
<dbReference type="Proteomes" id="UP000253868">
    <property type="component" value="Chromosome"/>
</dbReference>
<dbReference type="EMBL" id="CP031194">
    <property type="protein sequence ID" value="AXG77832.1"/>
    <property type="molecule type" value="Genomic_DNA"/>
</dbReference>
<evidence type="ECO:0000313" key="3">
    <source>
        <dbReference type="EMBL" id="AXG77832.1"/>
    </source>
</evidence>
<dbReference type="PANTHER" id="PTHR39339">
    <property type="entry name" value="SLR1444 PROTEIN"/>
    <property type="match status" value="1"/>
</dbReference>
<keyword evidence="4" id="KW-1185">Reference proteome</keyword>
<sequence length="513" mass="54457">MARTEPETVRETERKYTLPPGAVALPDLAGAGGAVAVLPQGRTELDAVYHDTADLRLAAASVTLRRRTGGADAGWHLKLPVAAGVRDEIRAPLSETVPDALVRLVRSRTRDAPLVPVVRLRSTRAASRLYGAGNALLAEVSVDTVRAARLGADSAPTGATAAWTEAEAELGPEAGPAVLDALDARLRAAGLRPARYGSKQARALAETGFVVAAGEERPPVTAGDHVVAYARAQTAALVALDPAVRRDLPDAVHQMRVASRRLRSALRTYRSWFDRAVTEPLGEELRWLAAELGVDRDHEVLSARLAARIDALPGPLLTGPVRARLGAWHTEHRTGSRARTLAVLDSARYLALLDALDAFLAAPPAGPGAGAAPAEALAGRVLAAYGRVKDRIEDATALAPGPARDLALHSARKAAKRARYAAEAARPVLGGPAGRFARRMKDVQTVLGEHQDSVVARETLRDLARAAHAAGESAFTWGLLYGEEAARGERLERELPRVWMKAADRRIRAALNG</sequence>
<dbReference type="KEGG" id="spad:DVK44_09120"/>
<evidence type="ECO:0000313" key="4">
    <source>
        <dbReference type="Proteomes" id="UP000253868"/>
    </source>
</evidence>
<dbReference type="InterPro" id="IPR033469">
    <property type="entry name" value="CYTH-like_dom_sf"/>
</dbReference>
<dbReference type="Pfam" id="PF05235">
    <property type="entry name" value="CHAD"/>
    <property type="match status" value="1"/>
</dbReference>
<feature type="domain" description="CYTH" evidence="1">
    <location>
        <begin position="9"/>
        <end position="210"/>
    </location>
</feature>
<proteinExistence type="predicted"/>
<dbReference type="Gene3D" id="2.40.320.10">
    <property type="entry name" value="Hypothetical Protein Pfu-838710-001"/>
    <property type="match status" value="1"/>
</dbReference>
<dbReference type="InterPro" id="IPR038186">
    <property type="entry name" value="CHAD_dom_sf"/>
</dbReference>
<accession>A0A345HMA8</accession>
<dbReference type="Pfam" id="PF01928">
    <property type="entry name" value="CYTH"/>
    <property type="match status" value="1"/>
</dbReference>
<dbReference type="SMART" id="SM00880">
    <property type="entry name" value="CHAD"/>
    <property type="match status" value="1"/>
</dbReference>